<dbReference type="OrthoDB" id="3068024at2759"/>
<accession>A0A9P5P9U7</accession>
<evidence type="ECO:0000313" key="2">
    <source>
        <dbReference type="Proteomes" id="UP000772434"/>
    </source>
</evidence>
<name>A0A9P5P9U7_9AGAR</name>
<dbReference type="EMBL" id="JADNRY010000197">
    <property type="protein sequence ID" value="KAF9061559.1"/>
    <property type="molecule type" value="Genomic_DNA"/>
</dbReference>
<sequence length="170" mass="17531">MEVVASDAILTTTPGTSIIPDTMVPGNVMTQIETIVEDASGYYISYSTTEDTVDNSVTSSYIQVGYQTCSFSGAMGGCSDSGYVVELPTSGGPAVTSFQSDSFSGSLVGTTMTLPFKAVATSSVSESGNSTASARSGNNGLSIVKCAGMIRLEVYVVLTSMVTLVSELYI</sequence>
<comment type="caution">
    <text evidence="1">The sequence shown here is derived from an EMBL/GenBank/DDBJ whole genome shotgun (WGS) entry which is preliminary data.</text>
</comment>
<gene>
    <name evidence="1" type="ORF">BDP27DRAFT_1337852</name>
</gene>
<proteinExistence type="predicted"/>
<dbReference type="AlphaFoldDB" id="A0A9P5P9U7"/>
<reference evidence="1" key="1">
    <citation type="submission" date="2020-11" db="EMBL/GenBank/DDBJ databases">
        <authorList>
            <consortium name="DOE Joint Genome Institute"/>
            <person name="Ahrendt S."/>
            <person name="Riley R."/>
            <person name="Andreopoulos W."/>
            <person name="Labutti K."/>
            <person name="Pangilinan J."/>
            <person name="Ruiz-Duenas F.J."/>
            <person name="Barrasa J.M."/>
            <person name="Sanchez-Garcia M."/>
            <person name="Camarero S."/>
            <person name="Miyauchi S."/>
            <person name="Serrano A."/>
            <person name="Linde D."/>
            <person name="Babiker R."/>
            <person name="Drula E."/>
            <person name="Ayuso-Fernandez I."/>
            <person name="Pacheco R."/>
            <person name="Padilla G."/>
            <person name="Ferreira P."/>
            <person name="Barriuso J."/>
            <person name="Kellner H."/>
            <person name="Castanera R."/>
            <person name="Alfaro M."/>
            <person name="Ramirez L."/>
            <person name="Pisabarro A.G."/>
            <person name="Kuo A."/>
            <person name="Tritt A."/>
            <person name="Lipzen A."/>
            <person name="He G."/>
            <person name="Yan M."/>
            <person name="Ng V."/>
            <person name="Cullen D."/>
            <person name="Martin F."/>
            <person name="Rosso M.-N."/>
            <person name="Henrissat B."/>
            <person name="Hibbett D."/>
            <person name="Martinez A.T."/>
            <person name="Grigoriev I.V."/>
        </authorList>
    </citation>
    <scope>NUCLEOTIDE SEQUENCE</scope>
    <source>
        <strain evidence="1">AH 40177</strain>
    </source>
</reference>
<keyword evidence="2" id="KW-1185">Reference proteome</keyword>
<evidence type="ECO:0000313" key="1">
    <source>
        <dbReference type="EMBL" id="KAF9061559.1"/>
    </source>
</evidence>
<organism evidence="1 2">
    <name type="scientific">Rhodocollybia butyracea</name>
    <dbReference type="NCBI Taxonomy" id="206335"/>
    <lineage>
        <taxon>Eukaryota</taxon>
        <taxon>Fungi</taxon>
        <taxon>Dikarya</taxon>
        <taxon>Basidiomycota</taxon>
        <taxon>Agaricomycotina</taxon>
        <taxon>Agaricomycetes</taxon>
        <taxon>Agaricomycetidae</taxon>
        <taxon>Agaricales</taxon>
        <taxon>Marasmiineae</taxon>
        <taxon>Omphalotaceae</taxon>
        <taxon>Rhodocollybia</taxon>
    </lineage>
</organism>
<dbReference type="Proteomes" id="UP000772434">
    <property type="component" value="Unassembled WGS sequence"/>
</dbReference>
<protein>
    <submittedName>
        <fullName evidence="1">Uncharacterized protein</fullName>
    </submittedName>
</protein>